<reference evidence="6" key="1">
    <citation type="submission" date="2023-05" db="EMBL/GenBank/DDBJ databases">
        <authorList>
            <person name="Huff M."/>
        </authorList>
    </citation>
    <scope>NUCLEOTIDE SEQUENCE</scope>
</reference>
<name>A0AAD2E894_9LAMI</name>
<evidence type="ECO:0000256" key="2">
    <source>
        <dbReference type="ARBA" id="ARBA00022692"/>
    </source>
</evidence>
<keyword evidence="3" id="KW-1133">Transmembrane helix</keyword>
<proteinExistence type="predicted"/>
<dbReference type="GO" id="GO:0016020">
    <property type="term" value="C:membrane"/>
    <property type="evidence" value="ECO:0007669"/>
    <property type="project" value="UniProtKB-SubCell"/>
</dbReference>
<accession>A0AAD2E894</accession>
<keyword evidence="7" id="KW-1185">Reference proteome</keyword>
<evidence type="ECO:0000259" key="5">
    <source>
        <dbReference type="Pfam" id="PF01061"/>
    </source>
</evidence>
<gene>
    <name evidence="6" type="ORF">FPE_LOCUS25655</name>
</gene>
<sequence>MERTQPSHQLVLAAFHGTTQASADSIDAICCQCSVALHNKDVPRVPNIKKGYNPTTWMLDVSYSAAEAQLDVDFAKNYANYDLYENRQQDLLNLLGATCAVVLLLGATNASAVQSVVAIERTVFYRERAAGMYSELQYAFAQTAIETIYVAI</sequence>
<dbReference type="PANTHER" id="PTHR48040:SF60">
    <property type="entry name" value="ABC TRANSPORTER DOMAIN-CONTAINING PROTEIN"/>
    <property type="match status" value="1"/>
</dbReference>
<dbReference type="EMBL" id="OU503051">
    <property type="protein sequence ID" value="CAI9778225.1"/>
    <property type="molecule type" value="Genomic_DNA"/>
</dbReference>
<evidence type="ECO:0000256" key="1">
    <source>
        <dbReference type="ARBA" id="ARBA00004141"/>
    </source>
</evidence>
<dbReference type="Pfam" id="PF01061">
    <property type="entry name" value="ABC2_membrane"/>
    <property type="match status" value="1"/>
</dbReference>
<evidence type="ECO:0000313" key="6">
    <source>
        <dbReference type="EMBL" id="CAI9778225.1"/>
    </source>
</evidence>
<keyword evidence="4" id="KW-0472">Membrane</keyword>
<evidence type="ECO:0000313" key="7">
    <source>
        <dbReference type="Proteomes" id="UP000834106"/>
    </source>
</evidence>
<dbReference type="PANTHER" id="PTHR48040">
    <property type="entry name" value="PLEIOTROPIC DRUG RESISTANCE PROTEIN 1-LIKE ISOFORM X1"/>
    <property type="match status" value="1"/>
</dbReference>
<comment type="subcellular location">
    <subcellularLocation>
        <location evidence="1">Membrane</location>
        <topology evidence="1">Multi-pass membrane protein</topology>
    </subcellularLocation>
</comment>
<feature type="domain" description="ABC-2 type transporter transmembrane" evidence="5">
    <location>
        <begin position="84"/>
        <end position="151"/>
    </location>
</feature>
<organism evidence="6 7">
    <name type="scientific">Fraxinus pennsylvanica</name>
    <dbReference type="NCBI Taxonomy" id="56036"/>
    <lineage>
        <taxon>Eukaryota</taxon>
        <taxon>Viridiplantae</taxon>
        <taxon>Streptophyta</taxon>
        <taxon>Embryophyta</taxon>
        <taxon>Tracheophyta</taxon>
        <taxon>Spermatophyta</taxon>
        <taxon>Magnoliopsida</taxon>
        <taxon>eudicotyledons</taxon>
        <taxon>Gunneridae</taxon>
        <taxon>Pentapetalae</taxon>
        <taxon>asterids</taxon>
        <taxon>lamiids</taxon>
        <taxon>Lamiales</taxon>
        <taxon>Oleaceae</taxon>
        <taxon>Oleeae</taxon>
        <taxon>Fraxinus</taxon>
    </lineage>
</organism>
<dbReference type="GO" id="GO:0140359">
    <property type="term" value="F:ABC-type transporter activity"/>
    <property type="evidence" value="ECO:0007669"/>
    <property type="project" value="InterPro"/>
</dbReference>
<dbReference type="InterPro" id="IPR013525">
    <property type="entry name" value="ABC2_TM"/>
</dbReference>
<evidence type="ECO:0000256" key="3">
    <source>
        <dbReference type="ARBA" id="ARBA00022989"/>
    </source>
</evidence>
<evidence type="ECO:0000256" key="4">
    <source>
        <dbReference type="ARBA" id="ARBA00023136"/>
    </source>
</evidence>
<dbReference type="Proteomes" id="UP000834106">
    <property type="component" value="Chromosome 16"/>
</dbReference>
<dbReference type="AlphaFoldDB" id="A0AAD2E894"/>
<protein>
    <recommendedName>
        <fullName evidence="5">ABC-2 type transporter transmembrane domain-containing protein</fullName>
    </recommendedName>
</protein>
<keyword evidence="2" id="KW-0812">Transmembrane</keyword>